<dbReference type="AlphaFoldDB" id="A0A0F0I3E0"/>
<dbReference type="InterPro" id="IPR050251">
    <property type="entry name" value="HpcH-HpaI_aldolase"/>
</dbReference>
<dbReference type="Gene3D" id="3.20.20.60">
    <property type="entry name" value="Phosphoenolpyruvate-binding domains"/>
    <property type="match status" value="1"/>
</dbReference>
<dbReference type="OrthoDB" id="1621678at2759"/>
<evidence type="ECO:0000256" key="1">
    <source>
        <dbReference type="ARBA" id="ARBA00022723"/>
    </source>
</evidence>
<accession>A0A0F0I3E0</accession>
<dbReference type="STRING" id="1403190.A0A0F0I3E0"/>
<comment type="caution">
    <text evidence="4">The sequence shown here is derived from an EMBL/GenBank/DDBJ whole genome shotgun (WGS) entry which is preliminary data.</text>
</comment>
<proteinExistence type="predicted"/>
<organism evidence="4 5">
    <name type="scientific">Aspergillus parasiticus (strain ATCC 56775 / NRRL 5862 / SRRC 143 / SU-1)</name>
    <dbReference type="NCBI Taxonomy" id="1403190"/>
    <lineage>
        <taxon>Eukaryota</taxon>
        <taxon>Fungi</taxon>
        <taxon>Dikarya</taxon>
        <taxon>Ascomycota</taxon>
        <taxon>Pezizomycotina</taxon>
        <taxon>Eurotiomycetes</taxon>
        <taxon>Eurotiomycetidae</taxon>
        <taxon>Eurotiales</taxon>
        <taxon>Aspergillaceae</taxon>
        <taxon>Aspergillus</taxon>
        <taxon>Aspergillus subgen. Circumdati</taxon>
    </lineage>
</organism>
<dbReference type="PANTHER" id="PTHR30502:SF8">
    <property type="entry name" value="SYNTHASE, PUTATIVE-RELATED"/>
    <property type="match status" value="1"/>
</dbReference>
<sequence length="284" mass="30945">MADRKRYNALSLAQPTNFRAMLSSEGLLWGTACRIPHEEAARIVATLPHHFCFIDAEHTPLSATLLASIVRIINQFSNGSMVPVVRIPENSTDLITYALNAGAGGIIMPHVQNAAQAERLVQLTKFPPVGIRSYPPSALFGDQLRTEPGKTVFDVWDNHTAVFCQIEDVEGVKNVEEIAKVPGVDALMVGATDLRFSLGLPRGSPDGDEPVFLSALDKIQRAADANGLAVLGFAATPDVLERRIRQGWKAFVGIGDSASIFKAGSQQVEEYEKLSRRIRNETKL</sequence>
<dbReference type="InterPro" id="IPR040442">
    <property type="entry name" value="Pyrv_kinase-like_dom_sf"/>
</dbReference>
<dbReference type="InterPro" id="IPR015813">
    <property type="entry name" value="Pyrv/PenolPyrv_kinase-like_dom"/>
</dbReference>
<dbReference type="GO" id="GO:0016832">
    <property type="term" value="F:aldehyde-lyase activity"/>
    <property type="evidence" value="ECO:0007669"/>
    <property type="project" value="TreeGrafter"/>
</dbReference>
<evidence type="ECO:0000256" key="2">
    <source>
        <dbReference type="ARBA" id="ARBA00023239"/>
    </source>
</evidence>
<protein>
    <submittedName>
        <fullName evidence="4">HpcH/HpaI aldolase/citrate lyase family protein</fullName>
    </submittedName>
</protein>
<keyword evidence="1" id="KW-0479">Metal-binding</keyword>
<keyword evidence="2 4" id="KW-0456">Lyase</keyword>
<gene>
    <name evidence="4" type="ORF">P875_00095538</name>
</gene>
<dbReference type="Pfam" id="PF03328">
    <property type="entry name" value="HpcH_HpaI"/>
    <property type="match status" value="1"/>
</dbReference>
<evidence type="ECO:0000313" key="5">
    <source>
        <dbReference type="Proteomes" id="UP000033540"/>
    </source>
</evidence>
<dbReference type="PANTHER" id="PTHR30502">
    <property type="entry name" value="2-KETO-3-DEOXY-L-RHAMNONATE ALDOLASE"/>
    <property type="match status" value="1"/>
</dbReference>
<name>A0A0F0I3E0_ASPPU</name>
<dbReference type="SUPFAM" id="SSF51621">
    <property type="entry name" value="Phosphoenolpyruvate/pyruvate domain"/>
    <property type="match status" value="1"/>
</dbReference>
<dbReference type="GO" id="GO:0046872">
    <property type="term" value="F:metal ion binding"/>
    <property type="evidence" value="ECO:0007669"/>
    <property type="project" value="UniProtKB-KW"/>
</dbReference>
<dbReference type="EMBL" id="JZEE01000627">
    <property type="protein sequence ID" value="KJK62260.1"/>
    <property type="molecule type" value="Genomic_DNA"/>
</dbReference>
<evidence type="ECO:0000313" key="4">
    <source>
        <dbReference type="EMBL" id="KJK62260.1"/>
    </source>
</evidence>
<evidence type="ECO:0000259" key="3">
    <source>
        <dbReference type="Pfam" id="PF03328"/>
    </source>
</evidence>
<dbReference type="InterPro" id="IPR005000">
    <property type="entry name" value="Aldolase/citrate-lyase_domain"/>
</dbReference>
<feature type="domain" description="HpcH/HpaI aldolase/citrate lyase" evidence="3">
    <location>
        <begin position="42"/>
        <end position="255"/>
    </location>
</feature>
<dbReference type="Proteomes" id="UP000033540">
    <property type="component" value="Unassembled WGS sequence"/>
</dbReference>
<dbReference type="GO" id="GO:0005737">
    <property type="term" value="C:cytoplasm"/>
    <property type="evidence" value="ECO:0007669"/>
    <property type="project" value="TreeGrafter"/>
</dbReference>
<reference evidence="4 5" key="1">
    <citation type="submission" date="2015-02" db="EMBL/GenBank/DDBJ databases">
        <title>Draft genome sequence of Aspergillus parasiticus SU-1.</title>
        <authorList>
            <person name="Yu J."/>
            <person name="Fedorova N."/>
            <person name="Yin Y."/>
            <person name="Losada L."/>
            <person name="Zafar N."/>
            <person name="Taujale R."/>
            <person name="Ehrlich K.C."/>
            <person name="Bhatnagar D."/>
            <person name="Cleveland T.E."/>
            <person name="Bennett J.W."/>
            <person name="Nierman W.C."/>
        </authorList>
    </citation>
    <scope>NUCLEOTIDE SEQUENCE [LARGE SCALE GENOMIC DNA]</scope>
    <source>
        <strain evidence="5">ATCC 56775 / NRRL 5862 / SRRC 143 / SU-1</strain>
    </source>
</reference>